<evidence type="ECO:0008006" key="4">
    <source>
        <dbReference type="Google" id="ProtNLM"/>
    </source>
</evidence>
<dbReference type="AlphaFoldDB" id="A0A6J5TV29"/>
<organism evidence="2 3">
    <name type="scientific">Prunus armeniaca</name>
    <name type="common">Apricot</name>
    <name type="synonym">Armeniaca vulgaris</name>
    <dbReference type="NCBI Taxonomy" id="36596"/>
    <lineage>
        <taxon>Eukaryota</taxon>
        <taxon>Viridiplantae</taxon>
        <taxon>Streptophyta</taxon>
        <taxon>Embryophyta</taxon>
        <taxon>Tracheophyta</taxon>
        <taxon>Spermatophyta</taxon>
        <taxon>Magnoliopsida</taxon>
        <taxon>eudicotyledons</taxon>
        <taxon>Gunneridae</taxon>
        <taxon>Pentapetalae</taxon>
        <taxon>rosids</taxon>
        <taxon>fabids</taxon>
        <taxon>Rosales</taxon>
        <taxon>Rosaceae</taxon>
        <taxon>Amygdaloideae</taxon>
        <taxon>Amygdaleae</taxon>
        <taxon>Prunus</taxon>
    </lineage>
</organism>
<feature type="transmembrane region" description="Helical" evidence="1">
    <location>
        <begin position="49"/>
        <end position="74"/>
    </location>
</feature>
<keyword evidence="1" id="KW-0812">Transmembrane</keyword>
<feature type="transmembrane region" description="Helical" evidence="1">
    <location>
        <begin position="12"/>
        <end position="29"/>
    </location>
</feature>
<protein>
    <recommendedName>
        <fullName evidence="4">Transmembrane protein</fullName>
    </recommendedName>
</protein>
<dbReference type="Proteomes" id="UP000507222">
    <property type="component" value="Unassembled WGS sequence"/>
</dbReference>
<name>A0A6J5TV29_PRUAR</name>
<evidence type="ECO:0000256" key="1">
    <source>
        <dbReference type="SAM" id="Phobius"/>
    </source>
</evidence>
<keyword evidence="1" id="KW-1133">Transmembrane helix</keyword>
<evidence type="ECO:0000313" key="2">
    <source>
        <dbReference type="EMBL" id="CAB4267057.1"/>
    </source>
</evidence>
<gene>
    <name evidence="2" type="ORF">CURHAP_LOCUS9613</name>
</gene>
<proteinExistence type="predicted"/>
<dbReference type="EMBL" id="CAEKDK010000001">
    <property type="protein sequence ID" value="CAB4267057.1"/>
    <property type="molecule type" value="Genomic_DNA"/>
</dbReference>
<evidence type="ECO:0000313" key="3">
    <source>
        <dbReference type="Proteomes" id="UP000507222"/>
    </source>
</evidence>
<dbReference type="PROSITE" id="PS51257">
    <property type="entry name" value="PROKAR_LIPOPROTEIN"/>
    <property type="match status" value="1"/>
</dbReference>
<accession>A0A6J5TV29</accession>
<keyword evidence="1" id="KW-0472">Membrane</keyword>
<reference evidence="2 3" key="1">
    <citation type="submission" date="2020-05" db="EMBL/GenBank/DDBJ databases">
        <authorList>
            <person name="Campoy J."/>
            <person name="Schneeberger K."/>
            <person name="Spophaly S."/>
        </authorList>
    </citation>
    <scope>NUCLEOTIDE SEQUENCE [LARGE SCALE GENOMIC DNA]</scope>
    <source>
        <strain evidence="2">PruArmRojPasFocal</strain>
    </source>
</reference>
<sequence length="91" mass="10649">MEKVENERAMPSSFLYHLFVLVACPLWFGDSDDHDIVLGFVVWGKRSDLWHEGGVKAGMGGLSKLGWWFGWLWARRKGDQERERQRESGYF</sequence>